<evidence type="ECO:0000259" key="8">
    <source>
        <dbReference type="Pfam" id="PF01694"/>
    </source>
</evidence>
<feature type="transmembrane region" description="Helical" evidence="7">
    <location>
        <begin position="204"/>
        <end position="222"/>
    </location>
</feature>
<sequence length="284" mass="30813">MSDASRDPENYCYRHPDRQSFVLCQRCGRTICGECQTPAAVGFHCPECMREARQSAPRTKPRVVTALRSTSTAPVVTWSIIALCFVVFIVQYLTGGPNSGAATRALVYFPPITEFEPWRMLTALFLHGSFLHILFNMYSLLIFGPILERSLGRWRFLALYLLSGLGGSVAVLLMAPTSAVLGASGAIFGLLGAFFVIQRKLGGNSLQLVIVIGLNLVIGFVIPNIAWQAHIGGLVVGGIVAFVFLRTRAAAKRNEQRLLLLGVLVGLVVLTVVGVLLLHARFGA</sequence>
<dbReference type="InterPro" id="IPR050925">
    <property type="entry name" value="Rhomboid_protease_S54"/>
</dbReference>
<dbReference type="Pfam" id="PF01694">
    <property type="entry name" value="Rhomboid"/>
    <property type="match status" value="1"/>
</dbReference>
<dbReference type="InterPro" id="IPR035952">
    <property type="entry name" value="Rhomboid-like_sf"/>
</dbReference>
<dbReference type="PANTHER" id="PTHR43731:SF14">
    <property type="entry name" value="PRESENILIN-ASSOCIATED RHOMBOID-LIKE PROTEIN, MITOCHONDRIAL"/>
    <property type="match status" value="1"/>
</dbReference>
<evidence type="ECO:0000313" key="9">
    <source>
        <dbReference type="EMBL" id="GAA3729294.1"/>
    </source>
</evidence>
<name>A0ABP7F199_9MICO</name>
<evidence type="ECO:0000256" key="6">
    <source>
        <dbReference type="ARBA" id="ARBA00023136"/>
    </source>
</evidence>
<feature type="transmembrane region" description="Helical" evidence="7">
    <location>
        <begin position="179"/>
        <end position="197"/>
    </location>
</feature>
<comment type="subcellular location">
    <subcellularLocation>
        <location evidence="1">Membrane</location>
        <topology evidence="1">Multi-pass membrane protein</topology>
    </subcellularLocation>
</comment>
<dbReference type="GO" id="GO:0008233">
    <property type="term" value="F:peptidase activity"/>
    <property type="evidence" value="ECO:0007669"/>
    <property type="project" value="UniProtKB-KW"/>
</dbReference>
<dbReference type="Gene3D" id="1.20.1540.10">
    <property type="entry name" value="Rhomboid-like"/>
    <property type="match status" value="1"/>
</dbReference>
<feature type="transmembrane region" description="Helical" evidence="7">
    <location>
        <begin position="228"/>
        <end position="246"/>
    </location>
</feature>
<protein>
    <submittedName>
        <fullName evidence="9">Rhomboid family intramembrane serine protease</fullName>
    </submittedName>
</protein>
<evidence type="ECO:0000256" key="3">
    <source>
        <dbReference type="ARBA" id="ARBA00022692"/>
    </source>
</evidence>
<comment type="similarity">
    <text evidence="2">Belongs to the peptidase S54 family.</text>
</comment>
<keyword evidence="4" id="KW-0378">Hydrolase</keyword>
<dbReference type="GO" id="GO:0006508">
    <property type="term" value="P:proteolysis"/>
    <property type="evidence" value="ECO:0007669"/>
    <property type="project" value="UniProtKB-KW"/>
</dbReference>
<dbReference type="Proteomes" id="UP001501004">
    <property type="component" value="Unassembled WGS sequence"/>
</dbReference>
<evidence type="ECO:0000313" key="10">
    <source>
        <dbReference type="Proteomes" id="UP001501004"/>
    </source>
</evidence>
<feature type="transmembrane region" description="Helical" evidence="7">
    <location>
        <begin position="75"/>
        <end position="94"/>
    </location>
</feature>
<keyword evidence="5 7" id="KW-1133">Transmembrane helix</keyword>
<feature type="transmembrane region" description="Helical" evidence="7">
    <location>
        <begin position="258"/>
        <end position="280"/>
    </location>
</feature>
<keyword evidence="10" id="KW-1185">Reference proteome</keyword>
<dbReference type="PANTHER" id="PTHR43731">
    <property type="entry name" value="RHOMBOID PROTEASE"/>
    <property type="match status" value="1"/>
</dbReference>
<keyword evidence="9" id="KW-0645">Protease</keyword>
<feature type="transmembrane region" description="Helical" evidence="7">
    <location>
        <begin position="124"/>
        <end position="144"/>
    </location>
</feature>
<feature type="transmembrane region" description="Helical" evidence="7">
    <location>
        <begin position="156"/>
        <end position="173"/>
    </location>
</feature>
<evidence type="ECO:0000256" key="5">
    <source>
        <dbReference type="ARBA" id="ARBA00022989"/>
    </source>
</evidence>
<accession>A0ABP7F199</accession>
<gene>
    <name evidence="9" type="ORF">GCM10022239_02490</name>
</gene>
<organism evidence="9 10">
    <name type="scientific">Leifsonella bigeumensis</name>
    <dbReference type="NCBI Taxonomy" id="433643"/>
    <lineage>
        <taxon>Bacteria</taxon>
        <taxon>Bacillati</taxon>
        <taxon>Actinomycetota</taxon>
        <taxon>Actinomycetes</taxon>
        <taxon>Micrococcales</taxon>
        <taxon>Microbacteriaceae</taxon>
        <taxon>Leifsonella</taxon>
    </lineage>
</organism>
<reference evidence="10" key="1">
    <citation type="journal article" date="2019" name="Int. J. Syst. Evol. Microbiol.">
        <title>The Global Catalogue of Microorganisms (GCM) 10K type strain sequencing project: providing services to taxonomists for standard genome sequencing and annotation.</title>
        <authorList>
            <consortium name="The Broad Institute Genomics Platform"/>
            <consortium name="The Broad Institute Genome Sequencing Center for Infectious Disease"/>
            <person name="Wu L."/>
            <person name="Ma J."/>
        </authorList>
    </citation>
    <scope>NUCLEOTIDE SEQUENCE [LARGE SCALE GENOMIC DNA]</scope>
    <source>
        <strain evidence="10">JCM 16949</strain>
    </source>
</reference>
<dbReference type="EMBL" id="BAABAE010000001">
    <property type="protein sequence ID" value="GAA3729294.1"/>
    <property type="molecule type" value="Genomic_DNA"/>
</dbReference>
<evidence type="ECO:0000256" key="2">
    <source>
        <dbReference type="ARBA" id="ARBA00009045"/>
    </source>
</evidence>
<dbReference type="InterPro" id="IPR022764">
    <property type="entry name" value="Peptidase_S54_rhomboid_dom"/>
</dbReference>
<dbReference type="SUPFAM" id="SSF144091">
    <property type="entry name" value="Rhomboid-like"/>
    <property type="match status" value="1"/>
</dbReference>
<dbReference type="RefSeq" id="WP_344752910.1">
    <property type="nucleotide sequence ID" value="NZ_BAABAE010000001.1"/>
</dbReference>
<keyword evidence="3 7" id="KW-0812">Transmembrane</keyword>
<evidence type="ECO:0000256" key="7">
    <source>
        <dbReference type="SAM" id="Phobius"/>
    </source>
</evidence>
<proteinExistence type="inferred from homology"/>
<keyword evidence="6 7" id="KW-0472">Membrane</keyword>
<comment type="caution">
    <text evidence="9">The sequence shown here is derived from an EMBL/GenBank/DDBJ whole genome shotgun (WGS) entry which is preliminary data.</text>
</comment>
<evidence type="ECO:0000256" key="1">
    <source>
        <dbReference type="ARBA" id="ARBA00004141"/>
    </source>
</evidence>
<feature type="domain" description="Peptidase S54 rhomboid" evidence="8">
    <location>
        <begin position="116"/>
        <end position="246"/>
    </location>
</feature>
<evidence type="ECO:0000256" key="4">
    <source>
        <dbReference type="ARBA" id="ARBA00022801"/>
    </source>
</evidence>